<keyword evidence="1" id="KW-0732">Signal</keyword>
<comment type="caution">
    <text evidence="3">The sequence shown here is derived from an EMBL/GenBank/DDBJ whole genome shotgun (WGS) entry which is preliminary data.</text>
</comment>
<feature type="chain" id="PRO_5030597058" description="Copper amine oxidase-like N-terminal domain-containing protein" evidence="1">
    <location>
        <begin position="25"/>
        <end position="283"/>
    </location>
</feature>
<name>A0A7W5CDE0_9BACL</name>
<feature type="signal peptide" evidence="1">
    <location>
        <begin position="1"/>
        <end position="24"/>
    </location>
</feature>
<evidence type="ECO:0000313" key="3">
    <source>
        <dbReference type="EMBL" id="MBB3155658.1"/>
    </source>
</evidence>
<dbReference type="InterPro" id="IPR036582">
    <property type="entry name" value="Mao_N_sf"/>
</dbReference>
<evidence type="ECO:0000259" key="2">
    <source>
        <dbReference type="Pfam" id="PF07833"/>
    </source>
</evidence>
<sequence>MMKKTCLGFFVAILLCITSSTAYAAAIQIKMDGVTIASDVLPEIKYKRIMVPLRAISENLGANVEWSNSAVILSKNDMNVIISLNSSTAVKNGEKMPLDVKPYMKNNCMFVPLRFIAETFECNVNYSKLAVTVDTKPFLIDGVQVKTTQLEYHMIMGGVVQQVYGNAYNEAIHHIFVKNKGEKVEAPTNYSWNLNLDIPGSYYKNGQYEFLDQEGNRLVRFDVYSLIRSFPSELLTGYPETLIHDAYKDEWFLFRDKAIQSIEHIIGTAARNGFLTTISNTVV</sequence>
<proteinExistence type="predicted"/>
<gene>
    <name evidence="3" type="ORF">FHS16_005766</name>
</gene>
<keyword evidence="4" id="KW-1185">Reference proteome</keyword>
<dbReference type="AlphaFoldDB" id="A0A7W5CDE0"/>
<dbReference type="InterPro" id="IPR012854">
    <property type="entry name" value="Cu_amine_oxidase-like_N"/>
</dbReference>
<dbReference type="Gene3D" id="3.30.457.10">
    <property type="entry name" value="Copper amine oxidase-like, N-terminal domain"/>
    <property type="match status" value="1"/>
</dbReference>
<dbReference type="Proteomes" id="UP000518605">
    <property type="component" value="Unassembled WGS sequence"/>
</dbReference>
<accession>A0A7W5CDE0</accession>
<evidence type="ECO:0000313" key="4">
    <source>
        <dbReference type="Proteomes" id="UP000518605"/>
    </source>
</evidence>
<dbReference type="Pfam" id="PF07833">
    <property type="entry name" value="Cu_amine_oxidN1"/>
    <property type="match status" value="1"/>
</dbReference>
<organism evidence="3 4">
    <name type="scientific">Paenibacillus endophyticus</name>
    <dbReference type="NCBI Taxonomy" id="1294268"/>
    <lineage>
        <taxon>Bacteria</taxon>
        <taxon>Bacillati</taxon>
        <taxon>Bacillota</taxon>
        <taxon>Bacilli</taxon>
        <taxon>Bacillales</taxon>
        <taxon>Paenibacillaceae</taxon>
        <taxon>Paenibacillus</taxon>
    </lineage>
</organism>
<feature type="domain" description="Copper amine oxidase-like N-terminal" evidence="2">
    <location>
        <begin position="31"/>
        <end position="132"/>
    </location>
</feature>
<dbReference type="SUPFAM" id="SSF55383">
    <property type="entry name" value="Copper amine oxidase, domain N"/>
    <property type="match status" value="1"/>
</dbReference>
<evidence type="ECO:0000256" key="1">
    <source>
        <dbReference type="SAM" id="SignalP"/>
    </source>
</evidence>
<protein>
    <recommendedName>
        <fullName evidence="2">Copper amine oxidase-like N-terminal domain-containing protein</fullName>
    </recommendedName>
</protein>
<dbReference type="EMBL" id="JACHXW010000027">
    <property type="protein sequence ID" value="MBB3155658.1"/>
    <property type="molecule type" value="Genomic_DNA"/>
</dbReference>
<reference evidence="3 4" key="1">
    <citation type="submission" date="2020-08" db="EMBL/GenBank/DDBJ databases">
        <title>Genomic Encyclopedia of Type Strains, Phase III (KMG-III): the genomes of soil and plant-associated and newly described type strains.</title>
        <authorList>
            <person name="Whitman W."/>
        </authorList>
    </citation>
    <scope>NUCLEOTIDE SEQUENCE [LARGE SCALE GENOMIC DNA]</scope>
    <source>
        <strain evidence="3 4">CECT 8234</strain>
    </source>
</reference>